<name>A0A553JGQ4_SHEHA</name>
<dbReference type="AlphaFoldDB" id="A0A553JGQ4"/>
<gene>
    <name evidence="8" type="ORF">FN961_23400</name>
</gene>
<reference evidence="9" key="1">
    <citation type="submission" date="2019-07" db="EMBL/GenBank/DDBJ databases">
        <title>Shewanella sp. YLB-08 draft genomic sequence.</title>
        <authorList>
            <person name="Yu L."/>
        </authorList>
    </citation>
    <scope>NUCLEOTIDE SEQUENCE [LARGE SCALE GENOMIC DNA]</scope>
    <source>
        <strain evidence="9">JCM 20706</strain>
    </source>
</reference>
<comment type="subcellular location">
    <subcellularLocation>
        <location evidence="1">Membrane</location>
    </subcellularLocation>
</comment>
<evidence type="ECO:0000313" key="8">
    <source>
        <dbReference type="EMBL" id="TRY11634.1"/>
    </source>
</evidence>
<dbReference type="Pfam" id="PF05227">
    <property type="entry name" value="CHASE3"/>
    <property type="match status" value="2"/>
</dbReference>
<evidence type="ECO:0000256" key="2">
    <source>
        <dbReference type="ARBA" id="ARBA00022500"/>
    </source>
</evidence>
<dbReference type="CDD" id="cd11386">
    <property type="entry name" value="MCP_signal"/>
    <property type="match status" value="1"/>
</dbReference>
<keyword evidence="6" id="KW-1133">Transmembrane helix</keyword>
<dbReference type="GO" id="GO:0006935">
    <property type="term" value="P:chemotaxis"/>
    <property type="evidence" value="ECO:0007669"/>
    <property type="project" value="UniProtKB-KW"/>
</dbReference>
<evidence type="ECO:0000256" key="6">
    <source>
        <dbReference type="SAM" id="Phobius"/>
    </source>
</evidence>
<evidence type="ECO:0000313" key="9">
    <source>
        <dbReference type="Proteomes" id="UP000318126"/>
    </source>
</evidence>
<dbReference type="InterPro" id="IPR004089">
    <property type="entry name" value="MCPsignal_dom"/>
</dbReference>
<keyword evidence="9" id="KW-1185">Reference proteome</keyword>
<dbReference type="PROSITE" id="PS50111">
    <property type="entry name" value="CHEMOTAXIS_TRANSDUC_2"/>
    <property type="match status" value="1"/>
</dbReference>
<feature type="domain" description="Methyl-accepting transducer" evidence="7">
    <location>
        <begin position="470"/>
        <end position="699"/>
    </location>
</feature>
<dbReference type="SUPFAM" id="SSF58104">
    <property type="entry name" value="Methyl-accepting chemotaxis protein (MCP) signaling domain"/>
    <property type="match status" value="1"/>
</dbReference>
<dbReference type="FunFam" id="1.10.287.950:FF:000001">
    <property type="entry name" value="Methyl-accepting chemotaxis sensory transducer"/>
    <property type="match status" value="1"/>
</dbReference>
<keyword evidence="6" id="KW-0812">Transmembrane</keyword>
<dbReference type="CDD" id="cd19410">
    <property type="entry name" value="HK9-like_sensor"/>
    <property type="match status" value="2"/>
</dbReference>
<dbReference type="RefSeq" id="WP_144042565.1">
    <property type="nucleotide sequence ID" value="NZ_BMPL01000048.1"/>
</dbReference>
<accession>A0A553JGQ4</accession>
<dbReference type="EMBL" id="VKGK01000045">
    <property type="protein sequence ID" value="TRY11634.1"/>
    <property type="molecule type" value="Genomic_DNA"/>
</dbReference>
<protein>
    <submittedName>
        <fullName evidence="8">Chemotaxis protein</fullName>
    </submittedName>
</protein>
<dbReference type="Proteomes" id="UP000318126">
    <property type="component" value="Unassembled WGS sequence"/>
</dbReference>
<sequence>MNSKVLSNMRFRTKILSGYGLVLALMFLIALVVFASVKSLTTNFGWVNHTHEVMDTASKIEAAAVDMETGMRGYLLAGKPDFLTPYNEGKKSFNKLVGELKSTVSDNAAQVTLLNEISTTIGDWQTNVTEPVIALRAAIGDSSSMNDMADLIKQAKGKEYFDTFRGQLATFIQRERVLMESRQAAASQTQNIYELRELNERVEHTYKVIAMAQAIVASAVDMETGMRGYLLAGDDRFLEPFTNGKASFYALIDQLSNTVSDNPAQVTLLKESKLTIDDWISKVVNGQVELRHQIGDGKNMDDMADFVGEAKGKVYFDKFRAQISTFKERESSLMGSRMDSLQATESLVINATIFGTLIAIIIGIGIALWLTKHIMSILGGEPSYIGEVIKQIADGDLSLTLESKGATLGILADIKRMKTSLRSKVNLAESIAEGELDHTVQLESDRDALGLALRAMTENLNEVLGSTQIASDEISQGSASVSSSSSALSDGASRQSVSLDNIASSLNELSTQINTNAQNANQASTLAGQAQTAAQEGSEKMEGMIVAMSEMSEASKSISGFISTIDEIAAQTNLLALNAAIEAARAGEQGRGFAVVADEVRSLAARSTAAAEETSKLIAGSVTKTEKGSAIANETAESLRSIFETVRKTSELVSEIATASNEQAIGAETINQGVVEIDGVTQQNNDTAQQSATAAVQLSQQAEQLQLMLSRFKLNQA</sequence>
<dbReference type="GO" id="GO:0004888">
    <property type="term" value="F:transmembrane signaling receptor activity"/>
    <property type="evidence" value="ECO:0007669"/>
    <property type="project" value="TreeGrafter"/>
</dbReference>
<dbReference type="InterPro" id="IPR051310">
    <property type="entry name" value="MCP_chemotaxis"/>
</dbReference>
<evidence type="ECO:0000256" key="4">
    <source>
        <dbReference type="ARBA" id="ARBA00029447"/>
    </source>
</evidence>
<feature type="transmembrane region" description="Helical" evidence="6">
    <location>
        <begin position="347"/>
        <end position="370"/>
    </location>
</feature>
<evidence type="ECO:0000256" key="1">
    <source>
        <dbReference type="ARBA" id="ARBA00004370"/>
    </source>
</evidence>
<proteinExistence type="inferred from homology"/>
<comment type="similarity">
    <text evidence="4">Belongs to the methyl-accepting chemotaxis (MCP) protein family.</text>
</comment>
<dbReference type="OrthoDB" id="9795078at2"/>
<keyword evidence="3 5" id="KW-0807">Transducer</keyword>
<keyword evidence="6" id="KW-0472">Membrane</keyword>
<evidence type="ECO:0000256" key="3">
    <source>
        <dbReference type="ARBA" id="ARBA00023224"/>
    </source>
</evidence>
<dbReference type="InterPro" id="IPR007891">
    <property type="entry name" value="CHASE3"/>
</dbReference>
<dbReference type="PANTHER" id="PTHR43531">
    <property type="entry name" value="PROTEIN ICFG"/>
    <property type="match status" value="1"/>
</dbReference>
<evidence type="ECO:0000259" key="7">
    <source>
        <dbReference type="PROSITE" id="PS50111"/>
    </source>
</evidence>
<dbReference type="PANTHER" id="PTHR43531:SF11">
    <property type="entry name" value="METHYL-ACCEPTING CHEMOTAXIS PROTEIN 3"/>
    <property type="match status" value="1"/>
</dbReference>
<dbReference type="Gene3D" id="1.10.287.950">
    <property type="entry name" value="Methyl-accepting chemotaxis protein"/>
    <property type="match status" value="1"/>
</dbReference>
<dbReference type="GO" id="GO:0007165">
    <property type="term" value="P:signal transduction"/>
    <property type="evidence" value="ECO:0007669"/>
    <property type="project" value="UniProtKB-KW"/>
</dbReference>
<dbReference type="Pfam" id="PF00015">
    <property type="entry name" value="MCPsignal"/>
    <property type="match status" value="1"/>
</dbReference>
<dbReference type="SMART" id="SM00283">
    <property type="entry name" value="MA"/>
    <property type="match status" value="1"/>
</dbReference>
<keyword evidence="2" id="KW-0145">Chemotaxis</keyword>
<evidence type="ECO:0000256" key="5">
    <source>
        <dbReference type="PROSITE-ProRule" id="PRU00284"/>
    </source>
</evidence>
<organism evidence="8 9">
    <name type="scientific">Shewanella hanedai</name>
    <name type="common">Alteromonas hanedai</name>
    <dbReference type="NCBI Taxonomy" id="25"/>
    <lineage>
        <taxon>Bacteria</taxon>
        <taxon>Pseudomonadati</taxon>
        <taxon>Pseudomonadota</taxon>
        <taxon>Gammaproteobacteria</taxon>
        <taxon>Alteromonadales</taxon>
        <taxon>Shewanellaceae</taxon>
        <taxon>Shewanella</taxon>
    </lineage>
</organism>
<comment type="caution">
    <text evidence="8">The sequence shown here is derived from an EMBL/GenBank/DDBJ whole genome shotgun (WGS) entry which is preliminary data.</text>
</comment>
<dbReference type="GO" id="GO:0005886">
    <property type="term" value="C:plasma membrane"/>
    <property type="evidence" value="ECO:0007669"/>
    <property type="project" value="TreeGrafter"/>
</dbReference>